<dbReference type="PANTHER" id="PTHR14145:SF1">
    <property type="entry name" value="26S PROTEASOME NON-ATPASE REGULATORY SUBUNIT 6"/>
    <property type="match status" value="1"/>
</dbReference>
<dbReference type="Proteomes" id="UP000076842">
    <property type="component" value="Unassembled WGS sequence"/>
</dbReference>
<feature type="domain" description="PCI" evidence="1">
    <location>
        <begin position="1"/>
        <end position="82"/>
    </location>
</feature>
<dbReference type="GO" id="GO:0043161">
    <property type="term" value="P:proteasome-mediated ubiquitin-dependent protein catabolic process"/>
    <property type="evidence" value="ECO:0007669"/>
    <property type="project" value="TreeGrafter"/>
</dbReference>
<organism evidence="2 3">
    <name type="scientific">Calocera cornea HHB12733</name>
    <dbReference type="NCBI Taxonomy" id="1353952"/>
    <lineage>
        <taxon>Eukaryota</taxon>
        <taxon>Fungi</taxon>
        <taxon>Dikarya</taxon>
        <taxon>Basidiomycota</taxon>
        <taxon>Agaricomycotina</taxon>
        <taxon>Dacrymycetes</taxon>
        <taxon>Dacrymycetales</taxon>
        <taxon>Dacrymycetaceae</taxon>
        <taxon>Calocera</taxon>
    </lineage>
</organism>
<dbReference type="AlphaFoldDB" id="A0A165C492"/>
<accession>A0A165C492</accession>
<protein>
    <submittedName>
        <fullName evidence="2">Putative 26S proteasome regulatory subunit</fullName>
    </submittedName>
</protein>
<dbReference type="InterPro" id="IPR036390">
    <property type="entry name" value="WH_DNA-bd_sf"/>
</dbReference>
<dbReference type="InterPro" id="IPR049549">
    <property type="entry name" value="RPN7_PSMD6_C"/>
</dbReference>
<dbReference type="Pfam" id="PF01399">
    <property type="entry name" value="PCI"/>
    <property type="match status" value="1"/>
</dbReference>
<dbReference type="InterPro" id="IPR000717">
    <property type="entry name" value="PCI_dom"/>
</dbReference>
<evidence type="ECO:0000313" key="2">
    <source>
        <dbReference type="EMBL" id="KZT50219.1"/>
    </source>
</evidence>
<dbReference type="EMBL" id="KV424207">
    <property type="protein sequence ID" value="KZT50219.1"/>
    <property type="molecule type" value="Genomic_DNA"/>
</dbReference>
<dbReference type="PROSITE" id="PS50250">
    <property type="entry name" value="PCI"/>
    <property type="match status" value="1"/>
</dbReference>
<sequence length="109" mass="12365">MYLIPSRILSPHTQFYVREMRVLAYSQLLQSYRSVSIASLSAAFGVTPSFIDADLSRFIISGRLNCTIDKVSGIVETHRPDRKNALYEQVVKQGDVVLNEIQKLSKVLY</sequence>
<evidence type="ECO:0000313" key="3">
    <source>
        <dbReference type="Proteomes" id="UP000076842"/>
    </source>
</evidence>
<dbReference type="GO" id="GO:0005838">
    <property type="term" value="C:proteasome regulatory particle"/>
    <property type="evidence" value="ECO:0007669"/>
    <property type="project" value="TreeGrafter"/>
</dbReference>
<evidence type="ECO:0000259" key="1">
    <source>
        <dbReference type="PROSITE" id="PS50250"/>
    </source>
</evidence>
<proteinExistence type="predicted"/>
<gene>
    <name evidence="2" type="ORF">CALCODRAFT_513423</name>
</gene>
<dbReference type="SMART" id="SM00088">
    <property type="entry name" value="PINT"/>
    <property type="match status" value="1"/>
</dbReference>
<dbReference type="SUPFAM" id="SSF46785">
    <property type="entry name" value="Winged helix' DNA-binding domain"/>
    <property type="match status" value="1"/>
</dbReference>
<dbReference type="OrthoDB" id="1452at2759"/>
<keyword evidence="2" id="KW-0647">Proteasome</keyword>
<dbReference type="PANTHER" id="PTHR14145">
    <property type="entry name" value="26S PROTESOME SUBUNIT 6"/>
    <property type="match status" value="1"/>
</dbReference>
<keyword evidence="3" id="KW-1185">Reference proteome</keyword>
<name>A0A165C492_9BASI</name>
<dbReference type="InterPro" id="IPR019585">
    <property type="entry name" value="Rpn7/CSN1"/>
</dbReference>
<dbReference type="STRING" id="1353952.A0A165C492"/>
<dbReference type="Gene3D" id="1.25.40.570">
    <property type="match status" value="1"/>
</dbReference>
<reference evidence="2 3" key="1">
    <citation type="journal article" date="2016" name="Mol. Biol. Evol.">
        <title>Comparative Genomics of Early-Diverging Mushroom-Forming Fungi Provides Insights into the Origins of Lignocellulose Decay Capabilities.</title>
        <authorList>
            <person name="Nagy L.G."/>
            <person name="Riley R."/>
            <person name="Tritt A."/>
            <person name="Adam C."/>
            <person name="Daum C."/>
            <person name="Floudas D."/>
            <person name="Sun H."/>
            <person name="Yadav J.S."/>
            <person name="Pangilinan J."/>
            <person name="Larsson K.H."/>
            <person name="Matsuura K."/>
            <person name="Barry K."/>
            <person name="Labutti K."/>
            <person name="Kuo R."/>
            <person name="Ohm R.A."/>
            <person name="Bhattacharya S.S."/>
            <person name="Shirouzu T."/>
            <person name="Yoshinaga Y."/>
            <person name="Martin F.M."/>
            <person name="Grigoriev I.V."/>
            <person name="Hibbett D.S."/>
        </authorList>
    </citation>
    <scope>NUCLEOTIDE SEQUENCE [LARGE SCALE GENOMIC DNA]</scope>
    <source>
        <strain evidence="2 3">HHB12733</strain>
    </source>
</reference>
<dbReference type="InParanoid" id="A0A165C492"/>
<dbReference type="Pfam" id="PF21154">
    <property type="entry name" value="RPN7_PSMD6_C"/>
    <property type="match status" value="1"/>
</dbReference>